<dbReference type="Gene3D" id="6.10.340.10">
    <property type="match status" value="1"/>
</dbReference>
<dbReference type="GO" id="GO:0005524">
    <property type="term" value="F:ATP binding"/>
    <property type="evidence" value="ECO:0007669"/>
    <property type="project" value="UniProtKB-KW"/>
</dbReference>
<dbReference type="GO" id="GO:0005886">
    <property type="term" value="C:plasma membrane"/>
    <property type="evidence" value="ECO:0007669"/>
    <property type="project" value="UniProtKB-SubCell"/>
</dbReference>
<dbReference type="EC" id="2.7.13.3" evidence="3"/>
<dbReference type="InterPro" id="IPR005467">
    <property type="entry name" value="His_kinase_dom"/>
</dbReference>
<keyword evidence="11 12" id="KW-0472">Membrane</keyword>
<dbReference type="InterPro" id="IPR003594">
    <property type="entry name" value="HATPase_dom"/>
</dbReference>
<keyword evidence="8 15" id="KW-0418">Kinase</keyword>
<keyword evidence="10" id="KW-0902">Two-component regulatory system</keyword>
<evidence type="ECO:0000313" key="15">
    <source>
        <dbReference type="EMBL" id="TBL74645.1"/>
    </source>
</evidence>
<evidence type="ECO:0000256" key="7">
    <source>
        <dbReference type="ARBA" id="ARBA00022741"/>
    </source>
</evidence>
<dbReference type="InterPro" id="IPR010559">
    <property type="entry name" value="Sig_transdc_His_kin_internal"/>
</dbReference>
<dbReference type="PROSITE" id="PS50109">
    <property type="entry name" value="HIS_KIN"/>
    <property type="match status" value="1"/>
</dbReference>
<dbReference type="PRINTS" id="PR00344">
    <property type="entry name" value="BCTRLSENSOR"/>
</dbReference>
<comment type="subcellular location">
    <subcellularLocation>
        <location evidence="2">Cell membrane</location>
        <topology evidence="2">Multi-pass membrane protein</topology>
    </subcellularLocation>
</comment>
<dbReference type="PROSITE" id="PS50885">
    <property type="entry name" value="HAMP"/>
    <property type="match status" value="1"/>
</dbReference>
<evidence type="ECO:0000256" key="9">
    <source>
        <dbReference type="ARBA" id="ARBA00022840"/>
    </source>
</evidence>
<evidence type="ECO:0000313" key="16">
    <source>
        <dbReference type="Proteomes" id="UP000293142"/>
    </source>
</evidence>
<evidence type="ECO:0000256" key="6">
    <source>
        <dbReference type="ARBA" id="ARBA00022679"/>
    </source>
</evidence>
<evidence type="ECO:0000256" key="2">
    <source>
        <dbReference type="ARBA" id="ARBA00004651"/>
    </source>
</evidence>
<evidence type="ECO:0000256" key="10">
    <source>
        <dbReference type="ARBA" id="ARBA00023012"/>
    </source>
</evidence>
<name>A0A4Q9DLM5_9BACL</name>
<dbReference type="SUPFAM" id="SSF158472">
    <property type="entry name" value="HAMP domain-like"/>
    <property type="match status" value="1"/>
</dbReference>
<evidence type="ECO:0000256" key="11">
    <source>
        <dbReference type="ARBA" id="ARBA00023136"/>
    </source>
</evidence>
<keyword evidence="7" id="KW-0547">Nucleotide-binding</keyword>
<dbReference type="InterPro" id="IPR050640">
    <property type="entry name" value="Bact_2-comp_sensor_kinase"/>
</dbReference>
<keyword evidence="6" id="KW-0808">Transferase</keyword>
<dbReference type="EMBL" id="SIRE01000019">
    <property type="protein sequence ID" value="TBL74645.1"/>
    <property type="molecule type" value="Genomic_DNA"/>
</dbReference>
<dbReference type="Proteomes" id="UP000293142">
    <property type="component" value="Unassembled WGS sequence"/>
</dbReference>
<proteinExistence type="predicted"/>
<comment type="caution">
    <text evidence="15">The sequence shown here is derived from an EMBL/GenBank/DDBJ whole genome shotgun (WGS) entry which is preliminary data.</text>
</comment>
<keyword evidence="16" id="KW-1185">Reference proteome</keyword>
<keyword evidence="12" id="KW-0812">Transmembrane</keyword>
<comment type="catalytic activity">
    <reaction evidence="1">
        <text>ATP + protein L-histidine = ADP + protein N-phospho-L-histidine.</text>
        <dbReference type="EC" id="2.7.13.3"/>
    </reaction>
</comment>
<evidence type="ECO:0000256" key="4">
    <source>
        <dbReference type="ARBA" id="ARBA00022475"/>
    </source>
</evidence>
<dbReference type="Pfam" id="PF06580">
    <property type="entry name" value="His_kinase"/>
    <property type="match status" value="1"/>
</dbReference>
<keyword evidence="4" id="KW-1003">Cell membrane</keyword>
<dbReference type="Pfam" id="PF02518">
    <property type="entry name" value="HATPase_c"/>
    <property type="match status" value="1"/>
</dbReference>
<dbReference type="InterPro" id="IPR003660">
    <property type="entry name" value="HAMP_dom"/>
</dbReference>
<keyword evidence="5" id="KW-0597">Phosphoprotein</keyword>
<dbReference type="Gene3D" id="3.30.565.10">
    <property type="entry name" value="Histidine kinase-like ATPase, C-terminal domain"/>
    <property type="match status" value="1"/>
</dbReference>
<dbReference type="PANTHER" id="PTHR34220">
    <property type="entry name" value="SENSOR HISTIDINE KINASE YPDA"/>
    <property type="match status" value="1"/>
</dbReference>
<dbReference type="GO" id="GO:0000155">
    <property type="term" value="F:phosphorelay sensor kinase activity"/>
    <property type="evidence" value="ECO:0007669"/>
    <property type="project" value="InterPro"/>
</dbReference>
<keyword evidence="9" id="KW-0067">ATP-binding</keyword>
<organism evidence="15 16">
    <name type="scientific">Paenibacillus thalictri</name>
    <dbReference type="NCBI Taxonomy" id="2527873"/>
    <lineage>
        <taxon>Bacteria</taxon>
        <taxon>Bacillati</taxon>
        <taxon>Bacillota</taxon>
        <taxon>Bacilli</taxon>
        <taxon>Bacillales</taxon>
        <taxon>Paenibacillaceae</taxon>
        <taxon>Paenibacillus</taxon>
    </lineage>
</organism>
<feature type="transmembrane region" description="Helical" evidence="12">
    <location>
        <begin position="284"/>
        <end position="302"/>
    </location>
</feature>
<evidence type="ECO:0000259" key="14">
    <source>
        <dbReference type="PROSITE" id="PS50885"/>
    </source>
</evidence>
<reference evidence="15 16" key="1">
    <citation type="submission" date="2019-02" db="EMBL/GenBank/DDBJ databases">
        <title>Paenibacillus sp. nov., isolated from surface-sterilized tissue of Thalictrum simplex L.</title>
        <authorList>
            <person name="Tuo L."/>
        </authorList>
    </citation>
    <scope>NUCLEOTIDE SEQUENCE [LARGE SCALE GENOMIC DNA]</scope>
    <source>
        <strain evidence="15 16">N2SHLJ1</strain>
    </source>
</reference>
<dbReference type="Pfam" id="PF00672">
    <property type="entry name" value="HAMP"/>
    <property type="match status" value="1"/>
</dbReference>
<evidence type="ECO:0000256" key="1">
    <source>
        <dbReference type="ARBA" id="ARBA00000085"/>
    </source>
</evidence>
<dbReference type="InterPro" id="IPR036890">
    <property type="entry name" value="HATPase_C_sf"/>
</dbReference>
<dbReference type="SUPFAM" id="SSF55874">
    <property type="entry name" value="ATPase domain of HSP90 chaperone/DNA topoisomerase II/histidine kinase"/>
    <property type="match status" value="1"/>
</dbReference>
<evidence type="ECO:0000259" key="13">
    <source>
        <dbReference type="PROSITE" id="PS50109"/>
    </source>
</evidence>
<protein>
    <recommendedName>
        <fullName evidence="3">histidine kinase</fullName>
        <ecNumber evidence="3">2.7.13.3</ecNumber>
    </recommendedName>
</protein>
<gene>
    <name evidence="15" type="ORF">EYB31_25345</name>
</gene>
<feature type="domain" description="Histidine kinase" evidence="13">
    <location>
        <begin position="466"/>
        <end position="569"/>
    </location>
</feature>
<sequence length="569" mass="65709">MRSKLSRGTSLRTKIIVSAILCLLIPAITVQSLLSYQTQNLLKEQAIKNSEMSGSIVYQYLSNLINNMIAVSNKIQFNKEINSILLEESQTTRSKDQENDDLQSWFNEKKMTKYLEDLVQADSLYITLFLPNGKYYTNYSYDQLDPAFYLKQEWFPRLNELSALETLWVGALPIRNDEISLTIARTIKGSYSHPYAYLMISLPEKQVNNIFTNYSNGQQFVIVDAQNVILTGSDYRFRGSQLEYNENEIFATSKNLSFGGWKVVSLVPYDNLTRYIKALYRNMSMIQFLLFSLFILIIIYAMSRFTNPLVKLARVAAKIDAGNISIRSRVTGHDEVGILGRSFDLMLDRFQEMIQHIKKEQDQKRLAELELLQAQLKPHFLFNTLNSIRMGCMLKEDGETANLLMSLSFFLRMTINRNNEFIRLQEELDTVKHYVKLINFRNFEKAELIFDVAEECLECEVPRFFLQPIVENAIVHGFEQCNGNIEIKCRMQDGYVAIAISDTGQGMTEEKVSELLHNITQERKIVSNTGIGMKNVYDRMRLTYGMEFHLDINSRVGIGTTIGLRIPRR</sequence>
<dbReference type="RefSeq" id="WP_131016230.1">
    <property type="nucleotide sequence ID" value="NZ_SIRE01000019.1"/>
</dbReference>
<dbReference type="CDD" id="cd06225">
    <property type="entry name" value="HAMP"/>
    <property type="match status" value="1"/>
</dbReference>
<feature type="domain" description="HAMP" evidence="14">
    <location>
        <begin position="303"/>
        <end position="355"/>
    </location>
</feature>
<evidence type="ECO:0000256" key="5">
    <source>
        <dbReference type="ARBA" id="ARBA00022553"/>
    </source>
</evidence>
<accession>A0A4Q9DLM5</accession>
<dbReference type="SMART" id="SM00304">
    <property type="entry name" value="HAMP"/>
    <property type="match status" value="1"/>
</dbReference>
<evidence type="ECO:0000256" key="12">
    <source>
        <dbReference type="SAM" id="Phobius"/>
    </source>
</evidence>
<keyword evidence="12" id="KW-1133">Transmembrane helix</keyword>
<evidence type="ECO:0000256" key="8">
    <source>
        <dbReference type="ARBA" id="ARBA00022777"/>
    </source>
</evidence>
<dbReference type="InterPro" id="IPR004358">
    <property type="entry name" value="Sig_transdc_His_kin-like_C"/>
</dbReference>
<dbReference type="OrthoDB" id="9776552at2"/>
<dbReference type="PANTHER" id="PTHR34220:SF7">
    <property type="entry name" value="SENSOR HISTIDINE KINASE YPDA"/>
    <property type="match status" value="1"/>
</dbReference>
<dbReference type="AlphaFoldDB" id="A0A4Q9DLM5"/>
<evidence type="ECO:0000256" key="3">
    <source>
        <dbReference type="ARBA" id="ARBA00012438"/>
    </source>
</evidence>